<dbReference type="InterPro" id="IPR027417">
    <property type="entry name" value="P-loop_NTPase"/>
</dbReference>
<keyword evidence="7" id="KW-0175">Coiled coil</keyword>
<dbReference type="Pfam" id="PF22608">
    <property type="entry name" value="DNAX_ATPase_lid"/>
    <property type="match status" value="1"/>
</dbReference>
<dbReference type="SUPFAM" id="SSF52540">
    <property type="entry name" value="P-loop containing nucleoside triphosphate hydrolases"/>
    <property type="match status" value="1"/>
</dbReference>
<dbReference type="GO" id="GO:0005663">
    <property type="term" value="C:DNA replication factor C complex"/>
    <property type="evidence" value="ECO:0007669"/>
    <property type="project" value="TreeGrafter"/>
</dbReference>
<accession>M8C697</accession>
<keyword evidence="4" id="KW-0547">Nucleotide-binding</keyword>
<dbReference type="GO" id="GO:0003689">
    <property type="term" value="F:DNA clamp loader activity"/>
    <property type="evidence" value="ECO:0007669"/>
    <property type="project" value="TreeGrafter"/>
</dbReference>
<evidence type="ECO:0000256" key="1">
    <source>
        <dbReference type="ARBA" id="ARBA00002386"/>
    </source>
</evidence>
<dbReference type="CDD" id="cd18137">
    <property type="entry name" value="HLD_clamp_pol_III_gamma_tau"/>
    <property type="match status" value="1"/>
</dbReference>
<dbReference type="GO" id="GO:0046872">
    <property type="term" value="F:metal ion binding"/>
    <property type="evidence" value="ECO:0007669"/>
    <property type="project" value="UniProtKB-KW"/>
</dbReference>
<dbReference type="InterPro" id="IPR054506">
    <property type="entry name" value="DnaA_N-like_STI"/>
</dbReference>
<dbReference type="GO" id="GO:0006261">
    <property type="term" value="P:DNA-templated DNA replication"/>
    <property type="evidence" value="ECO:0007669"/>
    <property type="project" value="TreeGrafter"/>
</dbReference>
<dbReference type="Pfam" id="PF23007">
    <property type="entry name" value="DnaA_N-like_STI"/>
    <property type="match status" value="1"/>
</dbReference>
<feature type="region of interest" description="Disordered" evidence="8">
    <location>
        <begin position="1"/>
        <end position="38"/>
    </location>
</feature>
<name>M8C697_AEGTA</name>
<dbReference type="Gene3D" id="1.20.272.10">
    <property type="match status" value="1"/>
</dbReference>
<dbReference type="PANTHER" id="PTHR11669:SF55">
    <property type="entry name" value="OS08G0120200 PROTEIN"/>
    <property type="match status" value="1"/>
</dbReference>
<keyword evidence="5" id="KW-0862">Zinc</keyword>
<keyword evidence="6" id="KW-0067">ATP-binding</keyword>
<dbReference type="InterPro" id="IPR045085">
    <property type="entry name" value="HLD_clamp_pol_III_gamma_tau"/>
</dbReference>
<comment type="similarity">
    <text evidence="2">Belongs to the DnaX/STICHEL family.</text>
</comment>
<sequence>MSKGRAENSTAQEAVGSRAPGISNSKSDATPSATPSLTRHSVTDAWAGVQPVMDSAHGQHCPVRYDSAVTSSRQKTSIPLLFTGFSRLQSSVVEAACGVDWKLCKMIEGRRHSVDIPISRALVAVMRSRSLRDPDTNSLAKFSTKKTIWEGCSLEEDDVEASNYGRHSFSYNMYDHVQRRREEFGSRLANSPINIIKANARVKAALHNQNCCSAIPGMSRAAKDRAFSLVIEGEELGRSEPQEGARSLLQKYRPKSFSELAGQNVVAQSLSNAVSQGKLAPIYLLHGPHGIGKTSAARVFAAALNCLSPGGNQPCGHCEECVAIFSGNSSSVVEVDASKLDCKSRVAVLLRNACEIPASSPFKVLIVDDCQHMDKEGWYSIYSSLEGIPASSIFVMITSDIDKLPSNSAGWCQSYRFCKIDDAEIVRRLSKICTKEGMEFEAEALELLARKASGSIRDAVQMLDQLTLLGKRISKSVTYDLIGDVSDEELLDLLNLSMSSDAATIVRRARELLSSKVDPMQLLAQLANLIMDILAAKHPSDSSEVRKVTGKNTSAEVDVHKLRNALEILSETEKQLKTTKNQSTWLTAALLQFNMREPYCLEALDDTAVSSMFTESQTDDGAAALKDESLETSSHLCYQNKLGCLDMNLGDPDVLETIWMKALENCTSKSLHNLLQKDGKLSSLYTTQGVAVAELQFCHPEEVPTSESFWMPLVVSLQNLLKCNVDIRINLSPISISNRTVSKNSSVSLVMQSREDQQAQNPVATDCRTVASSRRECPLPPLPGQQPKEKASHILGCLHGADSDAGDAESRILSYQKISVIPEASTTGIVASRAGERTPKVDELKGRRRGGCFSEILPCGACAPSRKSQPRDKHRAPRSRKGLFSCCFCKIRPDCRTRADAVYRSETQEVFHG</sequence>
<dbReference type="InterPro" id="IPR008921">
    <property type="entry name" value="DNA_pol3_clamp-load_cplx_C"/>
</dbReference>
<evidence type="ECO:0000256" key="6">
    <source>
        <dbReference type="ARBA" id="ARBA00022840"/>
    </source>
</evidence>
<dbReference type="Pfam" id="PF13177">
    <property type="entry name" value="DNA_pol3_delta2"/>
    <property type="match status" value="1"/>
</dbReference>
<comment type="function">
    <text evidence="1">May be involved in DNA replication and thus regulate cell proliferation.</text>
</comment>
<dbReference type="SUPFAM" id="SSF48019">
    <property type="entry name" value="post-AAA+ oligomerization domain-like"/>
    <property type="match status" value="1"/>
</dbReference>
<dbReference type="GO" id="GO:0003677">
    <property type="term" value="F:DNA binding"/>
    <property type="evidence" value="ECO:0007669"/>
    <property type="project" value="InterPro"/>
</dbReference>
<feature type="compositionally biased region" description="Polar residues" evidence="8">
    <location>
        <begin position="22"/>
        <end position="38"/>
    </location>
</feature>
<evidence type="ECO:0000259" key="9">
    <source>
        <dbReference type="SMART" id="SM00382"/>
    </source>
</evidence>
<dbReference type="FunFam" id="1.10.8.60:FF:000013">
    <property type="entry name" value="DNA polymerase III subunit gamma/tau"/>
    <property type="match status" value="1"/>
</dbReference>
<keyword evidence="3" id="KW-0479">Metal-binding</keyword>
<dbReference type="PANTHER" id="PTHR11669">
    <property type="entry name" value="REPLICATION FACTOR C / DNA POLYMERASE III GAMMA-TAU SUBUNIT"/>
    <property type="match status" value="1"/>
</dbReference>
<evidence type="ECO:0000256" key="3">
    <source>
        <dbReference type="ARBA" id="ARBA00022723"/>
    </source>
</evidence>
<dbReference type="EnsemblPlants" id="EMT22557">
    <property type="protein sequence ID" value="EMT22557"/>
    <property type="gene ID" value="F775_01597"/>
</dbReference>
<evidence type="ECO:0000256" key="2">
    <source>
        <dbReference type="ARBA" id="ARBA00006360"/>
    </source>
</evidence>
<feature type="domain" description="AAA+ ATPase" evidence="9">
    <location>
        <begin position="279"/>
        <end position="439"/>
    </location>
</feature>
<dbReference type="Gene3D" id="3.40.50.300">
    <property type="entry name" value="P-loop containing nucleotide triphosphate hydrolases"/>
    <property type="match status" value="1"/>
</dbReference>
<dbReference type="InterPro" id="IPR012763">
    <property type="entry name" value="DNA_pol_III_sug/sutau_N"/>
</dbReference>
<dbReference type="SMART" id="SM00382">
    <property type="entry name" value="AAA"/>
    <property type="match status" value="1"/>
</dbReference>
<dbReference type="GO" id="GO:0009360">
    <property type="term" value="C:DNA polymerase III complex"/>
    <property type="evidence" value="ECO:0007669"/>
    <property type="project" value="InterPro"/>
</dbReference>
<organism evidence="10">
    <name type="scientific">Aegilops tauschii</name>
    <name type="common">Tausch's goatgrass</name>
    <name type="synonym">Aegilops squarrosa</name>
    <dbReference type="NCBI Taxonomy" id="37682"/>
    <lineage>
        <taxon>Eukaryota</taxon>
        <taxon>Viridiplantae</taxon>
        <taxon>Streptophyta</taxon>
        <taxon>Embryophyta</taxon>
        <taxon>Tracheophyta</taxon>
        <taxon>Spermatophyta</taxon>
        <taxon>Magnoliopsida</taxon>
        <taxon>Liliopsida</taxon>
        <taxon>Poales</taxon>
        <taxon>Poaceae</taxon>
        <taxon>BOP clade</taxon>
        <taxon>Pooideae</taxon>
        <taxon>Triticodae</taxon>
        <taxon>Triticeae</taxon>
        <taxon>Triticinae</taxon>
        <taxon>Aegilops</taxon>
    </lineage>
</organism>
<proteinExistence type="inferred from homology"/>
<evidence type="ECO:0000256" key="4">
    <source>
        <dbReference type="ARBA" id="ARBA00022741"/>
    </source>
</evidence>
<evidence type="ECO:0000256" key="8">
    <source>
        <dbReference type="SAM" id="MobiDB-lite"/>
    </source>
</evidence>
<dbReference type="GO" id="GO:0006281">
    <property type="term" value="P:DNA repair"/>
    <property type="evidence" value="ECO:0007669"/>
    <property type="project" value="TreeGrafter"/>
</dbReference>
<dbReference type="InterPro" id="IPR050238">
    <property type="entry name" value="DNA_Rep/Repair_Clamp_Loader"/>
</dbReference>
<evidence type="ECO:0000313" key="10">
    <source>
        <dbReference type="EnsemblPlants" id="EMT22557"/>
    </source>
</evidence>
<dbReference type="GO" id="GO:0003887">
    <property type="term" value="F:DNA-directed DNA polymerase activity"/>
    <property type="evidence" value="ECO:0007669"/>
    <property type="project" value="InterPro"/>
</dbReference>
<dbReference type="AlphaFoldDB" id="M8C697"/>
<dbReference type="InterPro" id="IPR003593">
    <property type="entry name" value="AAA+_ATPase"/>
</dbReference>
<dbReference type="Gene3D" id="1.10.8.60">
    <property type="match status" value="1"/>
</dbReference>
<evidence type="ECO:0000256" key="7">
    <source>
        <dbReference type="ARBA" id="ARBA00023054"/>
    </source>
</evidence>
<dbReference type="NCBIfam" id="TIGR02397">
    <property type="entry name" value="dnaX_nterm"/>
    <property type="match status" value="1"/>
</dbReference>
<dbReference type="GO" id="GO:0005524">
    <property type="term" value="F:ATP binding"/>
    <property type="evidence" value="ECO:0007669"/>
    <property type="project" value="UniProtKB-KW"/>
</dbReference>
<evidence type="ECO:0000256" key="5">
    <source>
        <dbReference type="ARBA" id="ARBA00022833"/>
    </source>
</evidence>
<reference evidence="10" key="1">
    <citation type="submission" date="2015-06" db="UniProtKB">
        <authorList>
            <consortium name="EnsemblPlants"/>
        </authorList>
    </citation>
    <scope>IDENTIFICATION</scope>
</reference>
<protein>
    <submittedName>
        <fullName evidence="10">DNA polymerase III subunit gamma/tau</fullName>
    </submittedName>
</protein>